<organism evidence="2">
    <name type="scientific">bioreactor metagenome</name>
    <dbReference type="NCBI Taxonomy" id="1076179"/>
    <lineage>
        <taxon>unclassified sequences</taxon>
        <taxon>metagenomes</taxon>
        <taxon>ecological metagenomes</taxon>
    </lineage>
</organism>
<evidence type="ECO:0000313" key="2">
    <source>
        <dbReference type="EMBL" id="MPN33589.1"/>
    </source>
</evidence>
<proteinExistence type="predicted"/>
<protein>
    <submittedName>
        <fullName evidence="2">Uncharacterized protein</fullName>
    </submittedName>
</protein>
<gene>
    <name evidence="2" type="ORF">SDC9_181078</name>
</gene>
<keyword evidence="1" id="KW-0812">Transmembrane</keyword>
<dbReference type="AlphaFoldDB" id="A0A645H688"/>
<evidence type="ECO:0000256" key="1">
    <source>
        <dbReference type="SAM" id="Phobius"/>
    </source>
</evidence>
<name>A0A645H688_9ZZZZ</name>
<reference evidence="2" key="1">
    <citation type="submission" date="2019-08" db="EMBL/GenBank/DDBJ databases">
        <authorList>
            <person name="Kucharzyk K."/>
            <person name="Murdoch R.W."/>
            <person name="Higgins S."/>
            <person name="Loffler F."/>
        </authorList>
    </citation>
    <scope>NUCLEOTIDE SEQUENCE</scope>
</reference>
<dbReference type="EMBL" id="VSSQ01086158">
    <property type="protein sequence ID" value="MPN33589.1"/>
    <property type="molecule type" value="Genomic_DNA"/>
</dbReference>
<comment type="caution">
    <text evidence="2">The sequence shown here is derived from an EMBL/GenBank/DDBJ whole genome shotgun (WGS) entry which is preliminary data.</text>
</comment>
<keyword evidence="1" id="KW-1133">Transmembrane helix</keyword>
<keyword evidence="1" id="KW-0472">Membrane</keyword>
<accession>A0A645H688</accession>
<feature type="transmembrane region" description="Helical" evidence="1">
    <location>
        <begin position="12"/>
        <end position="28"/>
    </location>
</feature>
<sequence length="88" mass="9770">MKEKISKSDFEIAIIGAGAYGLALGAYIKSLGKQAIHMGGATQLLFGIKGTRWDKHDFISNLYNENWIRPSENEIYKGANNVEGGCYW</sequence>